<evidence type="ECO:0000256" key="3">
    <source>
        <dbReference type="ARBA" id="ARBA00023163"/>
    </source>
</evidence>
<keyword evidence="3" id="KW-0804">Transcription</keyword>
<dbReference type="OrthoDB" id="9814005at2"/>
<evidence type="ECO:0000313" key="7">
    <source>
        <dbReference type="Proteomes" id="UP000028640"/>
    </source>
</evidence>
<dbReference type="InterPro" id="IPR000281">
    <property type="entry name" value="HTH_RpiR"/>
</dbReference>
<dbReference type="GO" id="GO:0003700">
    <property type="term" value="F:DNA-binding transcription factor activity"/>
    <property type="evidence" value="ECO:0007669"/>
    <property type="project" value="InterPro"/>
</dbReference>
<dbReference type="InterPro" id="IPR001347">
    <property type="entry name" value="SIS_dom"/>
</dbReference>
<dbReference type="CDD" id="cd05013">
    <property type="entry name" value="SIS_RpiR"/>
    <property type="match status" value="1"/>
</dbReference>
<keyword evidence="7" id="KW-1185">Reference proteome</keyword>
<dbReference type="SUPFAM" id="SSF53697">
    <property type="entry name" value="SIS domain"/>
    <property type="match status" value="1"/>
</dbReference>
<dbReference type="InterPro" id="IPR009057">
    <property type="entry name" value="Homeodomain-like_sf"/>
</dbReference>
<dbReference type="RefSeq" id="WP_034795503.1">
    <property type="nucleotide sequence ID" value="NZ_JMPJ01000073.1"/>
</dbReference>
<dbReference type="Proteomes" id="UP000028640">
    <property type="component" value="Unassembled WGS sequence"/>
</dbReference>
<dbReference type="InterPro" id="IPR036388">
    <property type="entry name" value="WH-like_DNA-bd_sf"/>
</dbReference>
<gene>
    <name evidence="6" type="ORF">GEAM_4126</name>
</gene>
<feature type="domain" description="SIS" evidence="5">
    <location>
        <begin position="130"/>
        <end position="278"/>
    </location>
</feature>
<dbReference type="EMBL" id="JMPJ01000073">
    <property type="protein sequence ID" value="KFC77789.1"/>
    <property type="molecule type" value="Genomic_DNA"/>
</dbReference>
<dbReference type="AlphaFoldDB" id="A0A085G244"/>
<accession>A0A085G244</accession>
<dbReference type="PANTHER" id="PTHR30514">
    <property type="entry name" value="GLUCOKINASE"/>
    <property type="match status" value="1"/>
</dbReference>
<dbReference type="GO" id="GO:0003677">
    <property type="term" value="F:DNA binding"/>
    <property type="evidence" value="ECO:0007669"/>
    <property type="project" value="UniProtKB-KW"/>
</dbReference>
<keyword evidence="2" id="KW-0238">DNA-binding</keyword>
<dbReference type="GO" id="GO:0097367">
    <property type="term" value="F:carbohydrate derivative binding"/>
    <property type="evidence" value="ECO:0007669"/>
    <property type="project" value="InterPro"/>
</dbReference>
<evidence type="ECO:0000256" key="2">
    <source>
        <dbReference type="ARBA" id="ARBA00023125"/>
    </source>
</evidence>
<keyword evidence="1" id="KW-0805">Transcription regulation</keyword>
<dbReference type="GO" id="GO:1901135">
    <property type="term" value="P:carbohydrate derivative metabolic process"/>
    <property type="evidence" value="ECO:0007669"/>
    <property type="project" value="InterPro"/>
</dbReference>
<name>A0A085G244_EWIA3</name>
<dbReference type="Pfam" id="PF01418">
    <property type="entry name" value="HTH_6"/>
    <property type="match status" value="1"/>
</dbReference>
<evidence type="ECO:0000259" key="5">
    <source>
        <dbReference type="PROSITE" id="PS51464"/>
    </source>
</evidence>
<feature type="domain" description="HTH rpiR-type" evidence="4">
    <location>
        <begin position="4"/>
        <end position="80"/>
    </location>
</feature>
<dbReference type="SUPFAM" id="SSF46689">
    <property type="entry name" value="Homeodomain-like"/>
    <property type="match status" value="1"/>
</dbReference>
<dbReference type="eggNOG" id="COG1737">
    <property type="taxonomic scope" value="Bacteria"/>
</dbReference>
<sequence>MEQQALIQKIKDQYESLPKQVRLVASFVLNYPQEVAVMSMREQAKLAGLPPSTMTRFAKRLGFSGYDDIREIFINALRNKGNEYSSRVSALVEMKQKVGESSLVLDLANTTISHIQSLCQASNLASIVSAAKTLSQARNIYCVGMRASFSIAFHFYHVASYFQSNLILVEGAGESGLMTLMHSIGPKDVLLVCSLSPYSRRAVVLTRYMAQQKAKIVAITDDASSPVARLASDTILVQKQTTSFFDAMTPAFLVSELLATLMAATAKVDVRACVTDTEEKLWLMGEWWSHK</sequence>
<dbReference type="InterPro" id="IPR046348">
    <property type="entry name" value="SIS_dom_sf"/>
</dbReference>
<evidence type="ECO:0000256" key="1">
    <source>
        <dbReference type="ARBA" id="ARBA00023015"/>
    </source>
</evidence>
<comment type="caution">
    <text evidence="6">The sequence shown here is derived from an EMBL/GenBank/DDBJ whole genome shotgun (WGS) entry which is preliminary data.</text>
</comment>
<dbReference type="PANTHER" id="PTHR30514:SF18">
    <property type="entry name" value="RPIR-FAMILY TRANSCRIPTIONAL REGULATOR"/>
    <property type="match status" value="1"/>
</dbReference>
<dbReference type="Pfam" id="PF01380">
    <property type="entry name" value="SIS"/>
    <property type="match status" value="1"/>
</dbReference>
<dbReference type="STRING" id="910964.GEAM_4126"/>
<dbReference type="Gene3D" id="3.40.50.10490">
    <property type="entry name" value="Glucose-6-phosphate isomerase like protein, domain 1"/>
    <property type="match status" value="1"/>
</dbReference>
<proteinExistence type="predicted"/>
<dbReference type="GeneID" id="78382473"/>
<dbReference type="InterPro" id="IPR035472">
    <property type="entry name" value="RpiR-like_SIS"/>
</dbReference>
<dbReference type="PROSITE" id="PS51071">
    <property type="entry name" value="HTH_RPIR"/>
    <property type="match status" value="1"/>
</dbReference>
<dbReference type="Gene3D" id="1.10.10.10">
    <property type="entry name" value="Winged helix-like DNA-binding domain superfamily/Winged helix DNA-binding domain"/>
    <property type="match status" value="1"/>
</dbReference>
<reference evidence="6 7" key="1">
    <citation type="submission" date="2014-05" db="EMBL/GenBank/DDBJ databases">
        <title>ATOL: Assembling a taxonomically balanced genome-scale reconstruction of the evolutionary history of the Enterobacteriaceae.</title>
        <authorList>
            <person name="Plunkett G.III."/>
            <person name="Neeno-Eckwall E.C."/>
            <person name="Glasner J.D."/>
            <person name="Perna N.T."/>
        </authorList>
    </citation>
    <scope>NUCLEOTIDE SEQUENCE [LARGE SCALE GENOMIC DNA]</scope>
    <source>
        <strain evidence="6 7">ATCC 33852</strain>
    </source>
</reference>
<evidence type="ECO:0000259" key="4">
    <source>
        <dbReference type="PROSITE" id="PS51071"/>
    </source>
</evidence>
<dbReference type="PROSITE" id="PS51464">
    <property type="entry name" value="SIS"/>
    <property type="match status" value="1"/>
</dbReference>
<protein>
    <submittedName>
        <fullName evidence="6">Transcriptional regulator</fullName>
    </submittedName>
</protein>
<dbReference type="InterPro" id="IPR047640">
    <property type="entry name" value="RpiR-like"/>
</dbReference>
<evidence type="ECO:0000313" key="6">
    <source>
        <dbReference type="EMBL" id="KFC77789.1"/>
    </source>
</evidence>
<organism evidence="6 7">
    <name type="scientific">Ewingella americana (strain ATCC 33852 / DSM 4580 / CCUG 14506 / JCM 5911 / LMG 7869 / NCTC 12157 / CDC 1468-78)</name>
    <dbReference type="NCBI Taxonomy" id="910964"/>
    <lineage>
        <taxon>Bacteria</taxon>
        <taxon>Pseudomonadati</taxon>
        <taxon>Pseudomonadota</taxon>
        <taxon>Gammaproteobacteria</taxon>
        <taxon>Enterobacterales</taxon>
        <taxon>Yersiniaceae</taxon>
        <taxon>Ewingella</taxon>
    </lineage>
</organism>